<dbReference type="EMBL" id="FMVW01000002">
    <property type="protein sequence ID" value="SCZ30379.1"/>
    <property type="molecule type" value="Genomic_DNA"/>
</dbReference>
<dbReference type="Pfam" id="PF01475">
    <property type="entry name" value="FUR"/>
    <property type="match status" value="1"/>
</dbReference>
<keyword evidence="4" id="KW-0805">Transcription regulation</keyword>
<evidence type="ECO:0000256" key="3">
    <source>
        <dbReference type="ARBA" id="ARBA00022833"/>
    </source>
</evidence>
<dbReference type="GO" id="GO:1900376">
    <property type="term" value="P:regulation of secondary metabolite biosynthetic process"/>
    <property type="evidence" value="ECO:0007669"/>
    <property type="project" value="TreeGrafter"/>
</dbReference>
<dbReference type="Proteomes" id="UP000199347">
    <property type="component" value="Unassembled WGS sequence"/>
</dbReference>
<evidence type="ECO:0000313" key="8">
    <source>
        <dbReference type="EMBL" id="SCZ30379.1"/>
    </source>
</evidence>
<dbReference type="InterPro" id="IPR043135">
    <property type="entry name" value="Fur_C"/>
</dbReference>
<evidence type="ECO:0000256" key="7">
    <source>
        <dbReference type="PIRSR" id="PIRSR602481-1"/>
    </source>
</evidence>
<keyword evidence="3 7" id="KW-0862">Zinc</keyword>
<dbReference type="GO" id="GO:0008270">
    <property type="term" value="F:zinc ion binding"/>
    <property type="evidence" value="ECO:0007669"/>
    <property type="project" value="TreeGrafter"/>
</dbReference>
<keyword evidence="2" id="KW-0678">Repressor</keyword>
<reference evidence="8 9" key="1">
    <citation type="submission" date="2016-10" db="EMBL/GenBank/DDBJ databases">
        <authorList>
            <person name="de Groot N.N."/>
        </authorList>
    </citation>
    <scope>NUCLEOTIDE SEQUENCE [LARGE SCALE GENOMIC DNA]</scope>
    <source>
        <strain evidence="8 9">DSM 2698</strain>
    </source>
</reference>
<evidence type="ECO:0000256" key="2">
    <source>
        <dbReference type="ARBA" id="ARBA00022491"/>
    </source>
</evidence>
<dbReference type="InterPro" id="IPR036388">
    <property type="entry name" value="WH-like_DNA-bd_sf"/>
</dbReference>
<dbReference type="GO" id="GO:0000976">
    <property type="term" value="F:transcription cis-regulatory region binding"/>
    <property type="evidence" value="ECO:0007669"/>
    <property type="project" value="TreeGrafter"/>
</dbReference>
<dbReference type="GO" id="GO:0005829">
    <property type="term" value="C:cytosol"/>
    <property type="evidence" value="ECO:0007669"/>
    <property type="project" value="TreeGrafter"/>
</dbReference>
<dbReference type="GO" id="GO:0003700">
    <property type="term" value="F:DNA-binding transcription factor activity"/>
    <property type="evidence" value="ECO:0007669"/>
    <property type="project" value="InterPro"/>
</dbReference>
<dbReference type="PANTHER" id="PTHR33202:SF6">
    <property type="entry name" value="ZINC UPTAKE REGULATION PROTEIN"/>
    <property type="match status" value="1"/>
</dbReference>
<keyword evidence="9" id="KW-1185">Reference proteome</keyword>
<organism evidence="8 9">
    <name type="scientific">Afifella marina DSM 2698</name>
    <dbReference type="NCBI Taxonomy" id="1120955"/>
    <lineage>
        <taxon>Bacteria</taxon>
        <taxon>Pseudomonadati</taxon>
        <taxon>Pseudomonadota</taxon>
        <taxon>Alphaproteobacteria</taxon>
        <taxon>Hyphomicrobiales</taxon>
        <taxon>Afifellaceae</taxon>
        <taxon>Afifella</taxon>
    </lineage>
</organism>
<keyword evidence="7" id="KW-0479">Metal-binding</keyword>
<dbReference type="OrthoDB" id="9801127at2"/>
<feature type="binding site" evidence="7">
    <location>
        <position position="89"/>
    </location>
    <ligand>
        <name>Zn(2+)</name>
        <dbReference type="ChEBI" id="CHEBI:29105"/>
    </ligand>
</feature>
<evidence type="ECO:0000256" key="5">
    <source>
        <dbReference type="ARBA" id="ARBA00023125"/>
    </source>
</evidence>
<proteinExistence type="inferred from homology"/>
<accession>A0A1G5N0W5</accession>
<gene>
    <name evidence="8" type="ORF">SAMN03080610_01252</name>
</gene>
<dbReference type="InterPro" id="IPR002481">
    <property type="entry name" value="FUR"/>
</dbReference>
<keyword evidence="6" id="KW-0804">Transcription</keyword>
<dbReference type="RefSeq" id="WP_092810663.1">
    <property type="nucleotide sequence ID" value="NZ_FMVW01000002.1"/>
</dbReference>
<sequence>MNETPALTKNQSLVMSVLSEAKSPLSAYQILDELRPEGLRAPLQVYRALDKLTEHKLVHRIESLNAFVACSHAAEHGGEMVAFAICEACGRVEEFCDPVLQSRLAAWSHEHDFIPTRTTLEIKGRCAACH</sequence>
<protein>
    <submittedName>
        <fullName evidence="8">Fur family transcriptional regulator, zinc uptake regulator</fullName>
    </submittedName>
</protein>
<feature type="binding site" evidence="7">
    <location>
        <position position="126"/>
    </location>
    <ligand>
        <name>Zn(2+)</name>
        <dbReference type="ChEBI" id="CHEBI:29105"/>
    </ligand>
</feature>
<name>A0A1G5N0W5_AFIMA</name>
<comment type="cofactor">
    <cofactor evidence="7">
        <name>Zn(2+)</name>
        <dbReference type="ChEBI" id="CHEBI:29105"/>
    </cofactor>
    <text evidence="7">Binds 1 zinc ion per subunit.</text>
</comment>
<evidence type="ECO:0000256" key="6">
    <source>
        <dbReference type="ARBA" id="ARBA00023163"/>
    </source>
</evidence>
<evidence type="ECO:0000313" key="9">
    <source>
        <dbReference type="Proteomes" id="UP000199347"/>
    </source>
</evidence>
<dbReference type="SUPFAM" id="SSF46785">
    <property type="entry name" value="Winged helix' DNA-binding domain"/>
    <property type="match status" value="1"/>
</dbReference>
<dbReference type="Gene3D" id="1.10.10.10">
    <property type="entry name" value="Winged helix-like DNA-binding domain superfamily/Winged helix DNA-binding domain"/>
    <property type="match status" value="1"/>
</dbReference>
<keyword evidence="5" id="KW-0238">DNA-binding</keyword>
<dbReference type="STRING" id="1120955.SAMN03080610_01252"/>
<evidence type="ECO:0000256" key="1">
    <source>
        <dbReference type="ARBA" id="ARBA00007957"/>
    </source>
</evidence>
<dbReference type="InterPro" id="IPR036390">
    <property type="entry name" value="WH_DNA-bd_sf"/>
</dbReference>
<feature type="binding site" evidence="7">
    <location>
        <position position="86"/>
    </location>
    <ligand>
        <name>Zn(2+)</name>
        <dbReference type="ChEBI" id="CHEBI:29105"/>
    </ligand>
</feature>
<dbReference type="PANTHER" id="PTHR33202">
    <property type="entry name" value="ZINC UPTAKE REGULATION PROTEIN"/>
    <property type="match status" value="1"/>
</dbReference>
<feature type="binding site" evidence="7">
    <location>
        <position position="129"/>
    </location>
    <ligand>
        <name>Zn(2+)</name>
        <dbReference type="ChEBI" id="CHEBI:29105"/>
    </ligand>
</feature>
<dbReference type="AlphaFoldDB" id="A0A1G5N0W5"/>
<evidence type="ECO:0000256" key="4">
    <source>
        <dbReference type="ARBA" id="ARBA00023015"/>
    </source>
</evidence>
<dbReference type="GO" id="GO:0045892">
    <property type="term" value="P:negative regulation of DNA-templated transcription"/>
    <property type="evidence" value="ECO:0007669"/>
    <property type="project" value="TreeGrafter"/>
</dbReference>
<dbReference type="Gene3D" id="3.30.1490.190">
    <property type="match status" value="1"/>
</dbReference>
<comment type="similarity">
    <text evidence="1">Belongs to the Fur family.</text>
</comment>